<sequence>MADRTGEKKSDGTVAGDGEREETPGTTEAEPSSVGEASTETASPAVRTDGGAEAGSELGALGRFREELDPVVFLFGAGLTLGLIALYFIDPARVETAIGVADAFMLDYFNWALLVIVFLVVTFLVFLILGPWGRLRFGDEDPEYSFFSFFAMLYSAGFAAGVVFWGPTEALFYYDNPSPLFTVEGGTAEAIPIAIQQTLFHWAIPQLAVFTIMGIAIGYFAYNYEDVPLRVSSALTPLLGRENLDGPVAKLIDVLAVFATIGGVATSLGFIGSQFVEGLAFQWGLDLGTTGIILVVTGMTLLFTVSMVLGVDRGIRRLSNFNMVLFVALMLATFIVGPTAFLVLVGTEAIGGMFNDFVSMSLFTGAGTEGGTEWMNAWTVFYWAWALSWSPFAGLFIARISRGRTVREVAFTGIFATSAATIPWFVFVGGTAVFFQHEGVADFSQVMAFELGAEVSGFILFEAFPLGTVFMIAFMILVTTFFVTSADSSTLAVSMMTTGGKAVPSNINRIFWGAILGLTAAILMTLGGVDALQSAAIITGAPFAFVCLLAMIGLLLRFSKDGEPLLLQESSWLFGEPPEEDRVATGDDD</sequence>
<feature type="transmembrane region" description="Helical" evidence="8">
    <location>
        <begin position="410"/>
        <end position="435"/>
    </location>
</feature>
<dbReference type="PANTHER" id="PTHR30047:SF7">
    <property type="entry name" value="HIGH-AFFINITY CHOLINE TRANSPORT PROTEIN"/>
    <property type="match status" value="1"/>
</dbReference>
<keyword evidence="10" id="KW-1185">Reference proteome</keyword>
<dbReference type="GO" id="GO:0005886">
    <property type="term" value="C:plasma membrane"/>
    <property type="evidence" value="ECO:0007669"/>
    <property type="project" value="UniProtKB-SubCell"/>
</dbReference>
<keyword evidence="6 8" id="KW-0472">Membrane</keyword>
<evidence type="ECO:0000256" key="6">
    <source>
        <dbReference type="ARBA" id="ARBA00023136"/>
    </source>
</evidence>
<keyword evidence="4 8" id="KW-0812">Transmembrane</keyword>
<evidence type="ECO:0000256" key="2">
    <source>
        <dbReference type="ARBA" id="ARBA00022448"/>
    </source>
</evidence>
<dbReference type="AlphaFoldDB" id="A0A238V9L0"/>
<dbReference type="PANTHER" id="PTHR30047">
    <property type="entry name" value="HIGH-AFFINITY CHOLINE TRANSPORT PROTEIN-RELATED"/>
    <property type="match status" value="1"/>
</dbReference>
<evidence type="ECO:0000313" key="9">
    <source>
        <dbReference type="EMBL" id="SNR30814.1"/>
    </source>
</evidence>
<keyword evidence="3" id="KW-1003">Cell membrane</keyword>
<evidence type="ECO:0000256" key="8">
    <source>
        <dbReference type="SAM" id="Phobius"/>
    </source>
</evidence>
<feature type="transmembrane region" description="Helical" evidence="8">
    <location>
        <begin position="535"/>
        <end position="556"/>
    </location>
</feature>
<feature type="transmembrane region" description="Helical" evidence="8">
    <location>
        <begin position="510"/>
        <end position="529"/>
    </location>
</feature>
<dbReference type="RefSeq" id="WP_089383565.1">
    <property type="nucleotide sequence ID" value="NZ_FZNQ01000002.1"/>
</dbReference>
<protein>
    <submittedName>
        <fullName evidence="9">Choline/carnitine/betaine transport</fullName>
    </submittedName>
</protein>
<feature type="region of interest" description="Disordered" evidence="7">
    <location>
        <begin position="1"/>
        <end position="52"/>
    </location>
</feature>
<name>A0A238V9L0_HALVU</name>
<dbReference type="Pfam" id="PF02028">
    <property type="entry name" value="BCCT"/>
    <property type="match status" value="1"/>
</dbReference>
<feature type="transmembrane region" description="Helical" evidence="8">
    <location>
        <begin position="380"/>
        <end position="398"/>
    </location>
</feature>
<feature type="transmembrane region" description="Helical" evidence="8">
    <location>
        <begin position="251"/>
        <end position="271"/>
    </location>
</feature>
<evidence type="ECO:0000256" key="1">
    <source>
        <dbReference type="ARBA" id="ARBA00004651"/>
    </source>
</evidence>
<feature type="transmembrane region" description="Helical" evidence="8">
    <location>
        <begin position="323"/>
        <end position="345"/>
    </location>
</feature>
<proteinExistence type="predicted"/>
<dbReference type="Proteomes" id="UP000198397">
    <property type="component" value="Unassembled WGS sequence"/>
</dbReference>
<organism evidence="9 10">
    <name type="scientific">Halorubrum vacuolatum</name>
    <name type="common">Natronobacterium vacuolatum</name>
    <dbReference type="NCBI Taxonomy" id="63740"/>
    <lineage>
        <taxon>Archaea</taxon>
        <taxon>Methanobacteriati</taxon>
        <taxon>Methanobacteriota</taxon>
        <taxon>Stenosarchaea group</taxon>
        <taxon>Halobacteria</taxon>
        <taxon>Halobacteriales</taxon>
        <taxon>Haloferacaceae</taxon>
        <taxon>Halorubrum</taxon>
    </lineage>
</organism>
<evidence type="ECO:0000313" key="10">
    <source>
        <dbReference type="Proteomes" id="UP000198397"/>
    </source>
</evidence>
<feature type="transmembrane region" description="Helical" evidence="8">
    <location>
        <begin position="202"/>
        <end position="222"/>
    </location>
</feature>
<evidence type="ECO:0000256" key="7">
    <source>
        <dbReference type="SAM" id="MobiDB-lite"/>
    </source>
</evidence>
<feature type="transmembrane region" description="Helical" evidence="8">
    <location>
        <begin position="291"/>
        <end position="311"/>
    </location>
</feature>
<gene>
    <name evidence="9" type="ORF">SAMN06264855_102108</name>
</gene>
<dbReference type="OrthoDB" id="141573at2157"/>
<feature type="transmembrane region" description="Helical" evidence="8">
    <location>
        <begin position="144"/>
        <end position="165"/>
    </location>
</feature>
<reference evidence="9 10" key="1">
    <citation type="submission" date="2017-06" db="EMBL/GenBank/DDBJ databases">
        <authorList>
            <person name="Kim H.J."/>
            <person name="Triplett B.A."/>
        </authorList>
    </citation>
    <scope>NUCLEOTIDE SEQUENCE [LARGE SCALE GENOMIC DNA]</scope>
    <source>
        <strain evidence="9 10">DSM 8800</strain>
    </source>
</reference>
<dbReference type="InterPro" id="IPR000060">
    <property type="entry name" value="BCCT_transptr"/>
</dbReference>
<evidence type="ECO:0000256" key="5">
    <source>
        <dbReference type="ARBA" id="ARBA00022989"/>
    </source>
</evidence>
<feature type="transmembrane region" description="Helical" evidence="8">
    <location>
        <begin position="455"/>
        <end position="483"/>
    </location>
</feature>
<dbReference type="EMBL" id="FZNQ01000002">
    <property type="protein sequence ID" value="SNR30814.1"/>
    <property type="molecule type" value="Genomic_DNA"/>
</dbReference>
<feature type="transmembrane region" description="Helical" evidence="8">
    <location>
        <begin position="109"/>
        <end position="132"/>
    </location>
</feature>
<feature type="compositionally biased region" description="Basic and acidic residues" evidence="7">
    <location>
        <begin position="1"/>
        <end position="23"/>
    </location>
</feature>
<accession>A0A238V9L0</accession>
<dbReference type="GO" id="GO:0022857">
    <property type="term" value="F:transmembrane transporter activity"/>
    <property type="evidence" value="ECO:0007669"/>
    <property type="project" value="InterPro"/>
</dbReference>
<feature type="transmembrane region" description="Helical" evidence="8">
    <location>
        <begin position="71"/>
        <end position="89"/>
    </location>
</feature>
<keyword evidence="2" id="KW-0813">Transport</keyword>
<comment type="subcellular location">
    <subcellularLocation>
        <location evidence="1">Cell membrane</location>
        <topology evidence="1">Multi-pass membrane protein</topology>
    </subcellularLocation>
</comment>
<feature type="compositionally biased region" description="Polar residues" evidence="7">
    <location>
        <begin position="24"/>
        <end position="42"/>
    </location>
</feature>
<keyword evidence="5 8" id="KW-1133">Transmembrane helix</keyword>
<evidence type="ECO:0000256" key="4">
    <source>
        <dbReference type="ARBA" id="ARBA00022692"/>
    </source>
</evidence>
<evidence type="ECO:0000256" key="3">
    <source>
        <dbReference type="ARBA" id="ARBA00022475"/>
    </source>
</evidence>